<dbReference type="OrthoDB" id="5198105at2"/>
<reference evidence="2 3" key="1">
    <citation type="submission" date="2015-09" db="EMBL/GenBank/DDBJ databases">
        <authorList>
            <consortium name="Swine Surveillance"/>
        </authorList>
    </citation>
    <scope>NUCLEOTIDE SEQUENCE [LARGE SCALE GENOMIC DNA]</scope>
    <source>
        <strain evidence="2 3">CECT 4357</strain>
    </source>
</reference>
<feature type="transmembrane region" description="Helical" evidence="1">
    <location>
        <begin position="73"/>
        <end position="94"/>
    </location>
</feature>
<evidence type="ECO:0000313" key="3">
    <source>
        <dbReference type="Proteomes" id="UP000051587"/>
    </source>
</evidence>
<gene>
    <name evidence="2" type="ORF">TG4357_03479</name>
</gene>
<evidence type="ECO:0008006" key="4">
    <source>
        <dbReference type="Google" id="ProtNLM"/>
    </source>
</evidence>
<proteinExistence type="predicted"/>
<dbReference type="AlphaFoldDB" id="A0A0P1FJS5"/>
<evidence type="ECO:0000256" key="1">
    <source>
        <dbReference type="SAM" id="Phobius"/>
    </source>
</evidence>
<feature type="transmembrane region" description="Helical" evidence="1">
    <location>
        <begin position="6"/>
        <end position="30"/>
    </location>
</feature>
<protein>
    <recommendedName>
        <fullName evidence="4">Integral membrane protein</fullName>
    </recommendedName>
</protein>
<dbReference type="RefSeq" id="WP_058264143.1">
    <property type="nucleotide sequence ID" value="NZ_CP051181.1"/>
</dbReference>
<accession>A0A0P1FJS5</accession>
<dbReference type="STRING" id="53501.SAMN04488043_104351"/>
<name>A0A0P1FJS5_THAGE</name>
<keyword evidence="1" id="KW-0472">Membrane</keyword>
<keyword evidence="1" id="KW-0812">Transmembrane</keyword>
<dbReference type="EMBL" id="CYSA01000027">
    <property type="protein sequence ID" value="CUH68264.1"/>
    <property type="molecule type" value="Genomic_DNA"/>
</dbReference>
<sequence>MTRLFWVVFATSMAVYLAMALWTVPHLAALTDGQMILDMRPTGYSHAEVVDYLAALGDDGRAFYLTVQHRLDLAYPALLAASFGIGFAILYAGWLRWGLIAAAVLGMVADYSENAHVATILHSAVEAVSVEMVQSASFWTLVKSGADSLCYMALLIGGGLALIARWKRRG</sequence>
<dbReference type="Proteomes" id="UP000051587">
    <property type="component" value="Unassembled WGS sequence"/>
</dbReference>
<keyword evidence="3" id="KW-1185">Reference proteome</keyword>
<organism evidence="2 3">
    <name type="scientific">Thalassovita gelatinovora</name>
    <name type="common">Thalassobius gelatinovorus</name>
    <dbReference type="NCBI Taxonomy" id="53501"/>
    <lineage>
        <taxon>Bacteria</taxon>
        <taxon>Pseudomonadati</taxon>
        <taxon>Pseudomonadota</taxon>
        <taxon>Alphaproteobacteria</taxon>
        <taxon>Rhodobacterales</taxon>
        <taxon>Roseobacteraceae</taxon>
        <taxon>Thalassovita</taxon>
    </lineage>
</organism>
<keyword evidence="1" id="KW-1133">Transmembrane helix</keyword>
<evidence type="ECO:0000313" key="2">
    <source>
        <dbReference type="EMBL" id="CUH68264.1"/>
    </source>
</evidence>